<dbReference type="InParanoid" id="G7E9Z5"/>
<dbReference type="Pfam" id="PF13422">
    <property type="entry name" value="DUF4110"/>
    <property type="match status" value="1"/>
</dbReference>
<dbReference type="eggNOG" id="KOG1230">
    <property type="taxonomic scope" value="Eukaryota"/>
</dbReference>
<dbReference type="HOGENOM" id="CLU_008722_1_2_1"/>
<feature type="region of interest" description="Disordered" evidence="1">
    <location>
        <begin position="1"/>
        <end position="57"/>
    </location>
</feature>
<protein>
    <recommendedName>
        <fullName evidence="2">DUF4110 domain-containing protein</fullName>
    </recommendedName>
</protein>
<feature type="region of interest" description="Disordered" evidence="1">
    <location>
        <begin position="654"/>
        <end position="677"/>
    </location>
</feature>
<dbReference type="InterPro" id="IPR052588">
    <property type="entry name" value="Kelch_domain_protein"/>
</dbReference>
<evidence type="ECO:0000313" key="3">
    <source>
        <dbReference type="EMBL" id="GAA99464.1"/>
    </source>
</evidence>
<feature type="compositionally biased region" description="Basic and acidic residues" evidence="1">
    <location>
        <begin position="1"/>
        <end position="33"/>
    </location>
</feature>
<dbReference type="Gene3D" id="2.120.10.80">
    <property type="entry name" value="Kelch-type beta propeller"/>
    <property type="match status" value="1"/>
</dbReference>
<dbReference type="Pfam" id="PF24681">
    <property type="entry name" value="Kelch_KLHDC2_KLHL20_DRC7"/>
    <property type="match status" value="1"/>
</dbReference>
<evidence type="ECO:0000259" key="2">
    <source>
        <dbReference type="Pfam" id="PF13422"/>
    </source>
</evidence>
<dbReference type="OrthoDB" id="4447at2759"/>
<dbReference type="OMA" id="PSPRVGC"/>
<comment type="caution">
    <text evidence="3">The sequence shown here is derived from an EMBL/GenBank/DDBJ whole genome shotgun (WGS) entry which is preliminary data.</text>
</comment>
<dbReference type="RefSeq" id="XP_014568694.1">
    <property type="nucleotide sequence ID" value="XM_014713208.1"/>
</dbReference>
<dbReference type="AlphaFoldDB" id="G7E9Z5"/>
<feature type="compositionally biased region" description="Acidic residues" evidence="1">
    <location>
        <begin position="405"/>
        <end position="424"/>
    </location>
</feature>
<name>G7E9Z5_MIXOS</name>
<feature type="region of interest" description="Disordered" evidence="1">
    <location>
        <begin position="382"/>
        <end position="432"/>
    </location>
</feature>
<dbReference type="EMBL" id="BABT02000220">
    <property type="protein sequence ID" value="GAA99464.1"/>
    <property type="molecule type" value="Genomic_DNA"/>
</dbReference>
<keyword evidence="4" id="KW-1185">Reference proteome</keyword>
<dbReference type="InterPro" id="IPR015915">
    <property type="entry name" value="Kelch-typ_b-propeller"/>
</dbReference>
<gene>
    <name evidence="3" type="primary">Mo06163</name>
    <name evidence="3" type="ORF">E5Q_06163</name>
</gene>
<feature type="compositionally biased region" description="Basic residues" evidence="1">
    <location>
        <begin position="382"/>
        <end position="401"/>
    </location>
</feature>
<dbReference type="InterPro" id="IPR025183">
    <property type="entry name" value="DUF4110"/>
</dbReference>
<accession>G7E9Z5</accession>
<proteinExistence type="predicted"/>
<feature type="compositionally biased region" description="Acidic residues" evidence="1">
    <location>
        <begin position="492"/>
        <end position="511"/>
    </location>
</feature>
<sequence length="677" mass="76992">MVKKDAAKKAKLRAEKRQRNNEKQIKREIKETNKILNQHSVKKSGKGKSNKSDRIANEDDLIQTLEEYRLQWEKDHAVSEERVEGPPTRRANATLTACPNGHHLYLFGGEYYDGDACYFYNDFYRFSPDKNEWKRFFSPTCPGPRSAHAVATTPAAGGKLWLFGGEFSSTNQTAFHHYRDLWSLDIATLSWERFDTKTRPSARSGHRMAFFGTLLVLFGGFHDVGLRTTYLNDLWIFDTALIRWTQIQLRETDRKPSARSGFSFVACSEGIVLHGGYVKEYQGKKAIGRALDDTWLLQINSEDLALCKWQKRKRVGYVPSLRSGSTMTLWPAKSMAIMFGGVIDEEKSEETMTSIFFNDAYGYQLLKTGRWVSIQLRKAKKRTTKKAKRQAAARQQQQRHRGSGDEDDAMQEDNDPPSEDEDDPERSKPSPRYNVMMAVLKNTLFIYGGILESHNREYTLADFYTLALDKLDRYTCLRDDPLEAMDWHDSSDSEDDSGSDSDSSSADEPETLEGIADASALKLTALAKVLAEDSDSDEDDERAHDADGNMLLTAEEEEVAAVELRKKAIAFMGVSPTGQTEEAKLSTPRAGETLAVFYERSRDYWRMQAYERGDVEVRGRELYKAGYKIAQRRYLEYKPVLDEIERILEEAGLDDEEMAQTGGTTSNGLGVESRNRR</sequence>
<evidence type="ECO:0000313" key="4">
    <source>
        <dbReference type="Proteomes" id="UP000009131"/>
    </source>
</evidence>
<dbReference type="Proteomes" id="UP000009131">
    <property type="component" value="Unassembled WGS sequence"/>
</dbReference>
<feature type="region of interest" description="Disordered" evidence="1">
    <location>
        <begin position="486"/>
        <end position="511"/>
    </location>
</feature>
<evidence type="ECO:0000256" key="1">
    <source>
        <dbReference type="SAM" id="MobiDB-lite"/>
    </source>
</evidence>
<organism evidence="3 4">
    <name type="scientific">Mixia osmundae (strain CBS 9802 / IAM 14324 / JCM 22182 / KY 12970)</name>
    <dbReference type="NCBI Taxonomy" id="764103"/>
    <lineage>
        <taxon>Eukaryota</taxon>
        <taxon>Fungi</taxon>
        <taxon>Dikarya</taxon>
        <taxon>Basidiomycota</taxon>
        <taxon>Pucciniomycotina</taxon>
        <taxon>Mixiomycetes</taxon>
        <taxon>Mixiales</taxon>
        <taxon>Mixiaceae</taxon>
        <taxon>Mixia</taxon>
    </lineage>
</organism>
<reference evidence="3 4" key="2">
    <citation type="journal article" date="2012" name="Open Biol.">
        <title>Characteristics of nucleosomes and linker DNA regions on the genome of the basidiomycete Mixia osmundae revealed by mono- and dinucleosome mapping.</title>
        <authorList>
            <person name="Nishida H."/>
            <person name="Kondo S."/>
            <person name="Matsumoto T."/>
            <person name="Suzuki Y."/>
            <person name="Yoshikawa H."/>
            <person name="Taylor T.D."/>
            <person name="Sugiyama J."/>
        </authorList>
    </citation>
    <scope>NUCLEOTIDE SEQUENCE [LARGE SCALE GENOMIC DNA]</scope>
    <source>
        <strain evidence="4">CBS 9802 / IAM 14324 / JCM 22182 / KY 12970</strain>
    </source>
</reference>
<dbReference type="PANTHER" id="PTHR46063:SF1">
    <property type="entry name" value="KELCH DOMAIN-CONTAINING PROTEIN 4"/>
    <property type="match status" value="1"/>
</dbReference>
<reference evidence="3 4" key="1">
    <citation type="journal article" date="2011" name="J. Gen. Appl. Microbiol.">
        <title>Draft genome sequencing of the enigmatic basidiomycete Mixia osmundae.</title>
        <authorList>
            <person name="Nishida H."/>
            <person name="Nagatsuka Y."/>
            <person name="Sugiyama J."/>
        </authorList>
    </citation>
    <scope>NUCLEOTIDE SEQUENCE [LARGE SCALE GENOMIC DNA]</scope>
    <source>
        <strain evidence="4">CBS 9802 / IAM 14324 / JCM 22182 / KY 12970</strain>
    </source>
</reference>
<dbReference type="PANTHER" id="PTHR46063">
    <property type="entry name" value="KELCH DOMAIN-CONTAINING PROTEIN"/>
    <property type="match status" value="1"/>
</dbReference>
<dbReference type="SUPFAM" id="SSF117281">
    <property type="entry name" value="Kelch motif"/>
    <property type="match status" value="1"/>
</dbReference>
<feature type="compositionally biased region" description="Basic residues" evidence="1">
    <location>
        <begin position="40"/>
        <end position="49"/>
    </location>
</feature>
<feature type="domain" description="DUF4110" evidence="2">
    <location>
        <begin position="583"/>
        <end position="650"/>
    </location>
</feature>
<dbReference type="STRING" id="764103.G7E9Z5"/>